<keyword evidence="14" id="KW-1185">Reference proteome</keyword>
<evidence type="ECO:0000313" key="14">
    <source>
        <dbReference type="Proteomes" id="UP001139336"/>
    </source>
</evidence>
<dbReference type="GO" id="GO:1900376">
    <property type="term" value="P:regulation of secondary metabolite biosynthetic process"/>
    <property type="evidence" value="ECO:0007669"/>
    <property type="project" value="TreeGrafter"/>
</dbReference>
<feature type="binding site" evidence="11">
    <location>
        <position position="96"/>
    </location>
    <ligand>
        <name>Zn(2+)</name>
        <dbReference type="ChEBI" id="CHEBI:29105"/>
    </ligand>
</feature>
<dbReference type="PANTHER" id="PTHR33202">
    <property type="entry name" value="ZINC UPTAKE REGULATION PROTEIN"/>
    <property type="match status" value="1"/>
</dbReference>
<evidence type="ECO:0000313" key="13">
    <source>
        <dbReference type="EMBL" id="MCF4006196.1"/>
    </source>
</evidence>
<keyword evidence="6 11" id="KW-0479">Metal-binding</keyword>
<keyword evidence="12" id="KW-0408">Iron</keyword>
<feature type="binding site" evidence="11">
    <location>
        <position position="136"/>
    </location>
    <ligand>
        <name>Zn(2+)</name>
        <dbReference type="ChEBI" id="CHEBI:29105"/>
    </ligand>
</feature>
<evidence type="ECO:0000256" key="1">
    <source>
        <dbReference type="ARBA" id="ARBA00004496"/>
    </source>
</evidence>
<evidence type="ECO:0000256" key="11">
    <source>
        <dbReference type="PIRSR" id="PIRSR602481-1"/>
    </source>
</evidence>
<keyword evidence="9" id="KW-0238">DNA-binding</keyword>
<evidence type="ECO:0000256" key="8">
    <source>
        <dbReference type="ARBA" id="ARBA00023015"/>
    </source>
</evidence>
<evidence type="ECO:0000256" key="6">
    <source>
        <dbReference type="ARBA" id="ARBA00022723"/>
    </source>
</evidence>
<keyword evidence="10" id="KW-0804">Transcription</keyword>
<organism evidence="13 14">
    <name type="scientific">Corynebacterium uropygiale</name>
    <dbReference type="NCBI Taxonomy" id="1775911"/>
    <lineage>
        <taxon>Bacteria</taxon>
        <taxon>Bacillati</taxon>
        <taxon>Actinomycetota</taxon>
        <taxon>Actinomycetes</taxon>
        <taxon>Mycobacteriales</taxon>
        <taxon>Corynebacteriaceae</taxon>
        <taxon>Corynebacterium</taxon>
    </lineage>
</organism>
<dbReference type="Pfam" id="PF01475">
    <property type="entry name" value="FUR"/>
    <property type="match status" value="1"/>
</dbReference>
<gene>
    <name evidence="13" type="ORF">L1O03_03250</name>
</gene>
<dbReference type="GO" id="GO:0005829">
    <property type="term" value="C:cytosol"/>
    <property type="evidence" value="ECO:0007669"/>
    <property type="project" value="TreeGrafter"/>
</dbReference>
<dbReference type="CDD" id="cd07153">
    <property type="entry name" value="Fur_like"/>
    <property type="match status" value="1"/>
</dbReference>
<keyword evidence="8" id="KW-0805">Transcription regulation</keyword>
<dbReference type="FunFam" id="1.10.10.10:FF:000459">
    <property type="entry name" value="Ferric uptake regulation protein"/>
    <property type="match status" value="1"/>
</dbReference>
<keyword evidence="7 11" id="KW-0862">Zinc</keyword>
<dbReference type="GO" id="GO:0003700">
    <property type="term" value="F:DNA-binding transcription factor activity"/>
    <property type="evidence" value="ECO:0007669"/>
    <property type="project" value="InterPro"/>
</dbReference>
<keyword evidence="4" id="KW-0963">Cytoplasm</keyword>
<sequence>MVTTSPSVPKLGPRNTWQRNAIIHVLHDLETFSSAKDIYTELVRRDKKVGLTTVYRTLQSLSEMKAVDVLHMAGGETLYRRCDSDAHHHHLVCTRCGQAEEIEGGPVEQWAQSVAQQFGYQLTGHDAEIYGLCPSCQSDEHPDSPAA</sequence>
<feature type="binding site" evidence="12">
    <location>
        <position position="108"/>
    </location>
    <ligand>
        <name>Fe cation</name>
        <dbReference type="ChEBI" id="CHEBI:24875"/>
    </ligand>
</feature>
<keyword evidence="5" id="KW-0678">Repressor</keyword>
<comment type="similarity">
    <text evidence="2">Belongs to the Fur family.</text>
</comment>
<comment type="caution">
    <text evidence="13">The sequence shown here is derived from an EMBL/GenBank/DDBJ whole genome shotgun (WGS) entry which is preliminary data.</text>
</comment>
<name>A0A9X1QP16_9CORY</name>
<dbReference type="SUPFAM" id="SSF46785">
    <property type="entry name" value="Winged helix' DNA-binding domain"/>
    <property type="match status" value="1"/>
</dbReference>
<protein>
    <submittedName>
        <fullName evidence="13">Transcriptional repressor</fullName>
    </submittedName>
</protein>
<dbReference type="GO" id="GO:0045892">
    <property type="term" value="P:negative regulation of DNA-templated transcription"/>
    <property type="evidence" value="ECO:0007669"/>
    <property type="project" value="TreeGrafter"/>
</dbReference>
<evidence type="ECO:0000256" key="7">
    <source>
        <dbReference type="ARBA" id="ARBA00022833"/>
    </source>
</evidence>
<accession>A0A9X1QP16</accession>
<dbReference type="PANTHER" id="PTHR33202:SF2">
    <property type="entry name" value="FERRIC UPTAKE REGULATION PROTEIN"/>
    <property type="match status" value="1"/>
</dbReference>
<dbReference type="Gene3D" id="3.30.1490.190">
    <property type="match status" value="1"/>
</dbReference>
<proteinExistence type="inferred from homology"/>
<comment type="subunit">
    <text evidence="3">Homodimer.</text>
</comment>
<evidence type="ECO:0000256" key="5">
    <source>
        <dbReference type="ARBA" id="ARBA00022491"/>
    </source>
</evidence>
<evidence type="ECO:0000256" key="9">
    <source>
        <dbReference type="ARBA" id="ARBA00023125"/>
    </source>
</evidence>
<dbReference type="InterPro" id="IPR036390">
    <property type="entry name" value="WH_DNA-bd_sf"/>
</dbReference>
<dbReference type="EMBL" id="JAKGSI010000001">
    <property type="protein sequence ID" value="MCF4006196.1"/>
    <property type="molecule type" value="Genomic_DNA"/>
</dbReference>
<dbReference type="RefSeq" id="WP_236117966.1">
    <property type="nucleotide sequence ID" value="NZ_JAKGSI010000001.1"/>
</dbReference>
<feature type="binding site" evidence="11">
    <location>
        <position position="133"/>
    </location>
    <ligand>
        <name>Zn(2+)</name>
        <dbReference type="ChEBI" id="CHEBI:29105"/>
    </ligand>
</feature>
<dbReference type="InterPro" id="IPR036388">
    <property type="entry name" value="WH-like_DNA-bd_sf"/>
</dbReference>
<dbReference type="GO" id="GO:0008270">
    <property type="term" value="F:zinc ion binding"/>
    <property type="evidence" value="ECO:0007669"/>
    <property type="project" value="TreeGrafter"/>
</dbReference>
<comment type="cofactor">
    <cofactor evidence="11">
        <name>Zn(2+)</name>
        <dbReference type="ChEBI" id="CHEBI:29105"/>
    </cofactor>
    <text evidence="11">Binds 1 zinc ion per subunit.</text>
</comment>
<comment type="subcellular location">
    <subcellularLocation>
        <location evidence="1">Cytoplasm</location>
    </subcellularLocation>
</comment>
<dbReference type="GO" id="GO:0000976">
    <property type="term" value="F:transcription cis-regulatory region binding"/>
    <property type="evidence" value="ECO:0007669"/>
    <property type="project" value="TreeGrafter"/>
</dbReference>
<dbReference type="Gene3D" id="1.10.10.10">
    <property type="entry name" value="Winged helix-like DNA-binding domain superfamily/Winged helix DNA-binding domain"/>
    <property type="match status" value="1"/>
</dbReference>
<reference evidence="13" key="1">
    <citation type="submission" date="2022-01" db="EMBL/GenBank/DDBJ databases">
        <title>Corynebacterium sp. nov isolated from isolated from the feces of the greater white-fronted geese (Anser albifrons) at Poyang Lake, PR China.</title>
        <authorList>
            <person name="Liu Q."/>
        </authorList>
    </citation>
    <scope>NUCLEOTIDE SEQUENCE</scope>
    <source>
        <strain evidence="13">JCM 32435</strain>
    </source>
</reference>
<evidence type="ECO:0000256" key="4">
    <source>
        <dbReference type="ARBA" id="ARBA00022490"/>
    </source>
</evidence>
<feature type="binding site" evidence="11">
    <location>
        <position position="93"/>
    </location>
    <ligand>
        <name>Zn(2+)</name>
        <dbReference type="ChEBI" id="CHEBI:29105"/>
    </ligand>
</feature>
<dbReference type="InterPro" id="IPR002481">
    <property type="entry name" value="FUR"/>
</dbReference>
<dbReference type="InterPro" id="IPR043135">
    <property type="entry name" value="Fur_C"/>
</dbReference>
<feature type="binding site" evidence="12">
    <location>
        <position position="125"/>
    </location>
    <ligand>
        <name>Fe cation</name>
        <dbReference type="ChEBI" id="CHEBI:24875"/>
    </ligand>
</feature>
<feature type="binding site" evidence="12">
    <location>
        <position position="87"/>
    </location>
    <ligand>
        <name>Fe cation</name>
        <dbReference type="ChEBI" id="CHEBI:24875"/>
    </ligand>
</feature>
<evidence type="ECO:0000256" key="12">
    <source>
        <dbReference type="PIRSR" id="PIRSR602481-2"/>
    </source>
</evidence>
<comment type="cofactor">
    <cofactor evidence="12">
        <name>Mn(2+)</name>
        <dbReference type="ChEBI" id="CHEBI:29035"/>
    </cofactor>
    <cofactor evidence="12">
        <name>Fe(2+)</name>
        <dbReference type="ChEBI" id="CHEBI:29033"/>
    </cofactor>
    <text evidence="12">Binds 1 Mn(2+) or Fe(2+) ion per subunit.</text>
</comment>
<evidence type="ECO:0000256" key="2">
    <source>
        <dbReference type="ARBA" id="ARBA00007957"/>
    </source>
</evidence>
<evidence type="ECO:0000256" key="10">
    <source>
        <dbReference type="ARBA" id="ARBA00023163"/>
    </source>
</evidence>
<dbReference type="Proteomes" id="UP001139336">
    <property type="component" value="Unassembled WGS sequence"/>
</dbReference>
<dbReference type="AlphaFoldDB" id="A0A9X1QP16"/>
<evidence type="ECO:0000256" key="3">
    <source>
        <dbReference type="ARBA" id="ARBA00011738"/>
    </source>
</evidence>